<keyword evidence="3 4" id="KW-0732">Signal</keyword>
<keyword evidence="7" id="KW-1185">Reference proteome</keyword>
<accession>A0A4R8UE86</accession>
<evidence type="ECO:0000313" key="6">
    <source>
        <dbReference type="EMBL" id="TFB51666.1"/>
    </source>
</evidence>
<dbReference type="GO" id="GO:0030246">
    <property type="term" value="F:carbohydrate binding"/>
    <property type="evidence" value="ECO:0007669"/>
    <property type="project" value="UniProtKB-ARBA"/>
</dbReference>
<gene>
    <name evidence="6" type="ORF">E3O23_08125</name>
</gene>
<dbReference type="PANTHER" id="PTHR46847">
    <property type="entry name" value="D-ALLOSE-BINDING PERIPLASMIC PROTEIN-RELATED"/>
    <property type="match status" value="1"/>
</dbReference>
<dbReference type="Pfam" id="PF13407">
    <property type="entry name" value="Peripla_BP_4"/>
    <property type="match status" value="1"/>
</dbReference>
<comment type="subcellular location">
    <subcellularLocation>
        <location evidence="1">Cell envelope</location>
    </subcellularLocation>
</comment>
<dbReference type="SUPFAM" id="SSF53822">
    <property type="entry name" value="Periplasmic binding protein-like I"/>
    <property type="match status" value="1"/>
</dbReference>
<feature type="domain" description="Periplasmic binding protein" evidence="5">
    <location>
        <begin position="52"/>
        <end position="303"/>
    </location>
</feature>
<feature type="signal peptide" evidence="4">
    <location>
        <begin position="1"/>
        <end position="24"/>
    </location>
</feature>
<dbReference type="PROSITE" id="PS51257">
    <property type="entry name" value="PROKAR_LIPOPROTEIN"/>
    <property type="match status" value="1"/>
</dbReference>
<evidence type="ECO:0000256" key="1">
    <source>
        <dbReference type="ARBA" id="ARBA00004196"/>
    </source>
</evidence>
<evidence type="ECO:0000256" key="2">
    <source>
        <dbReference type="ARBA" id="ARBA00007639"/>
    </source>
</evidence>
<dbReference type="PANTHER" id="PTHR46847:SF1">
    <property type="entry name" value="D-ALLOSE-BINDING PERIPLASMIC PROTEIN-RELATED"/>
    <property type="match status" value="1"/>
</dbReference>
<reference evidence="6 7" key="1">
    <citation type="submission" date="2019-03" db="EMBL/GenBank/DDBJ databases">
        <title>Genomics of glacier-inhabiting Cryobacterium strains.</title>
        <authorList>
            <person name="Liu Q."/>
            <person name="Xin Y.-H."/>
        </authorList>
    </citation>
    <scope>NUCLEOTIDE SEQUENCE [LARGE SCALE GENOMIC DNA]</scope>
    <source>
        <strain evidence="6 7">Sr47</strain>
    </source>
</reference>
<dbReference type="Gene3D" id="3.40.50.2300">
    <property type="match status" value="2"/>
</dbReference>
<name>A0A4R8UE86_9MICO</name>
<dbReference type="AlphaFoldDB" id="A0A4R8UE86"/>
<dbReference type="InterPro" id="IPR028082">
    <property type="entry name" value="Peripla_BP_I"/>
</dbReference>
<protein>
    <submittedName>
        <fullName evidence="6">Ribose ABC transporter substrate-binding protein</fullName>
    </submittedName>
</protein>
<dbReference type="GO" id="GO:0030313">
    <property type="term" value="C:cell envelope"/>
    <property type="evidence" value="ECO:0007669"/>
    <property type="project" value="UniProtKB-SubCell"/>
</dbReference>
<dbReference type="InterPro" id="IPR025997">
    <property type="entry name" value="SBP_2_dom"/>
</dbReference>
<feature type="chain" id="PRO_5039502477" evidence="4">
    <location>
        <begin position="25"/>
        <end position="335"/>
    </location>
</feature>
<evidence type="ECO:0000256" key="3">
    <source>
        <dbReference type="ARBA" id="ARBA00022729"/>
    </source>
</evidence>
<comment type="similarity">
    <text evidence="2">Belongs to the bacterial solute-binding protein 2 family.</text>
</comment>
<evidence type="ECO:0000313" key="7">
    <source>
        <dbReference type="Proteomes" id="UP000297866"/>
    </source>
</evidence>
<sequence>MNKVKRGAALLMAAALAASLSACGTTGEPAADAGPAKSLTTADLAGKTIGFIPGVNDPFYISMQCGIEAAADEYGMKVSTQIPQQFEAAVQTPILNAMVATAPAALLIAPTDAQALVPPLTKAVSAGIPVGLVDTTLADPSLAFTSISTDNAIGGGQAADALADLIGKKGKVLVIAFKAGASTSDARQKGFEDQIKTYKDITYLGAQINDNDPAKAASIVSATLAANPDLAGIFATNLFAAQGAATGLRNSGAEGTVKMVGFDAGSGQIEQLERGDVQALIAQKPGEIGKLAVEQVVAHLTGGEVKKSIGTETVIITQENLKDADIQDAIYKESC</sequence>
<proteinExistence type="inferred from homology"/>
<comment type="caution">
    <text evidence="6">The sequence shown here is derived from an EMBL/GenBank/DDBJ whole genome shotgun (WGS) entry which is preliminary data.</text>
</comment>
<organism evidence="6 7">
    <name type="scientific">Cryobacterium tagatosivorans</name>
    <dbReference type="NCBI Taxonomy" id="1259199"/>
    <lineage>
        <taxon>Bacteria</taxon>
        <taxon>Bacillati</taxon>
        <taxon>Actinomycetota</taxon>
        <taxon>Actinomycetes</taxon>
        <taxon>Micrococcales</taxon>
        <taxon>Microbacteriaceae</taxon>
        <taxon>Cryobacterium</taxon>
    </lineage>
</organism>
<dbReference type="Proteomes" id="UP000297866">
    <property type="component" value="Unassembled WGS sequence"/>
</dbReference>
<dbReference type="OrthoDB" id="9800520at2"/>
<evidence type="ECO:0000259" key="5">
    <source>
        <dbReference type="Pfam" id="PF13407"/>
    </source>
</evidence>
<evidence type="ECO:0000256" key="4">
    <source>
        <dbReference type="SAM" id="SignalP"/>
    </source>
</evidence>
<dbReference type="CDD" id="cd20007">
    <property type="entry name" value="PBP1_ABC_sugar_binding-like"/>
    <property type="match status" value="1"/>
</dbReference>
<dbReference type="EMBL" id="SOEZ01000040">
    <property type="protein sequence ID" value="TFB51666.1"/>
    <property type="molecule type" value="Genomic_DNA"/>
</dbReference>